<dbReference type="AlphaFoldDB" id="X1S608"/>
<comment type="caution">
    <text evidence="1">The sequence shown here is derived from an EMBL/GenBank/DDBJ whole genome shotgun (WGS) entry which is preliminary data.</text>
</comment>
<protein>
    <submittedName>
        <fullName evidence="1">Uncharacterized protein</fullName>
    </submittedName>
</protein>
<gene>
    <name evidence="1" type="ORF">S06H3_67048</name>
</gene>
<evidence type="ECO:0000313" key="1">
    <source>
        <dbReference type="EMBL" id="GAI63254.1"/>
    </source>
</evidence>
<name>X1S608_9ZZZZ</name>
<reference evidence="1" key="1">
    <citation type="journal article" date="2014" name="Front. Microbiol.">
        <title>High frequency of phylogenetically diverse reductive dehalogenase-homologous genes in deep subseafloor sedimentary metagenomes.</title>
        <authorList>
            <person name="Kawai M."/>
            <person name="Futagami T."/>
            <person name="Toyoda A."/>
            <person name="Takaki Y."/>
            <person name="Nishi S."/>
            <person name="Hori S."/>
            <person name="Arai W."/>
            <person name="Tsubouchi T."/>
            <person name="Morono Y."/>
            <person name="Uchiyama I."/>
            <person name="Ito T."/>
            <person name="Fujiyama A."/>
            <person name="Inagaki F."/>
            <person name="Takami H."/>
        </authorList>
    </citation>
    <scope>NUCLEOTIDE SEQUENCE</scope>
    <source>
        <strain evidence="1">Expedition CK06-06</strain>
    </source>
</reference>
<feature type="non-terminal residue" evidence="1">
    <location>
        <position position="1"/>
    </location>
</feature>
<sequence length="35" mass="4081">SIKETLQFVYDGNYWDFLVTIYGSNSFDFNKSLPA</sequence>
<feature type="non-terminal residue" evidence="1">
    <location>
        <position position="35"/>
    </location>
</feature>
<proteinExistence type="predicted"/>
<dbReference type="EMBL" id="BARV01046125">
    <property type="protein sequence ID" value="GAI63254.1"/>
    <property type="molecule type" value="Genomic_DNA"/>
</dbReference>
<organism evidence="1">
    <name type="scientific">marine sediment metagenome</name>
    <dbReference type="NCBI Taxonomy" id="412755"/>
    <lineage>
        <taxon>unclassified sequences</taxon>
        <taxon>metagenomes</taxon>
        <taxon>ecological metagenomes</taxon>
    </lineage>
</organism>
<accession>X1S608</accession>